<name>A0ACC1RYS2_9HYPO</name>
<reference evidence="1" key="1">
    <citation type="submission" date="2022-08" db="EMBL/GenBank/DDBJ databases">
        <title>Genome Sequence of Fusarium decemcellulare.</title>
        <authorList>
            <person name="Buettner E."/>
        </authorList>
    </citation>
    <scope>NUCLEOTIDE SEQUENCE</scope>
    <source>
        <strain evidence="1">Babe19</strain>
    </source>
</reference>
<protein>
    <submittedName>
        <fullName evidence="1">Uncharacterized protein</fullName>
    </submittedName>
</protein>
<proteinExistence type="predicted"/>
<evidence type="ECO:0000313" key="1">
    <source>
        <dbReference type="EMBL" id="KAJ3528485.1"/>
    </source>
</evidence>
<gene>
    <name evidence="1" type="ORF">NM208_g10176</name>
</gene>
<accession>A0ACC1RYS2</accession>
<comment type="caution">
    <text evidence="1">The sequence shown here is derived from an EMBL/GenBank/DDBJ whole genome shotgun (WGS) entry which is preliminary data.</text>
</comment>
<keyword evidence="2" id="KW-1185">Reference proteome</keyword>
<evidence type="ECO:0000313" key="2">
    <source>
        <dbReference type="Proteomes" id="UP001148629"/>
    </source>
</evidence>
<dbReference type="EMBL" id="JANRMS010001402">
    <property type="protein sequence ID" value="KAJ3528485.1"/>
    <property type="molecule type" value="Genomic_DNA"/>
</dbReference>
<organism evidence="1 2">
    <name type="scientific">Fusarium decemcellulare</name>
    <dbReference type="NCBI Taxonomy" id="57161"/>
    <lineage>
        <taxon>Eukaryota</taxon>
        <taxon>Fungi</taxon>
        <taxon>Dikarya</taxon>
        <taxon>Ascomycota</taxon>
        <taxon>Pezizomycotina</taxon>
        <taxon>Sordariomycetes</taxon>
        <taxon>Hypocreomycetidae</taxon>
        <taxon>Hypocreales</taxon>
        <taxon>Nectriaceae</taxon>
        <taxon>Fusarium</taxon>
        <taxon>Fusarium decemcellulare species complex</taxon>
    </lineage>
</organism>
<sequence length="763" mass="83189">MGSIPTDKSRILRVGIIGCGEISQVAHIPNFNFLSHKFQTTYLCDISKQALAHCSKKVQGGTPKTTTNPAELCSSPDVDVVLIANADAYHVEHGVLALQNDKFCLIEKPAALCFRDLDRLVEAEKTSKGKVFVGTMRRYATAFLDAVEEVGGMDKIHYARVRDIIGPNSTYVEQSGTFPQKFNDFSEADGEDRVRRETDIYEQALAKEFGVPVTPQSSRMLRVLGGLGTHDLSAMREILGMPKSVAGACLTLPGVFSVLFQYDDFPVTYESGLICVPQFDAHIEVYSQNKIVRINYDSPYVKGLPVTMNIKEKIGDSGFQERIVRKTYEDPYTLEMLELYDCVVNEKTPKTSAADARKDIELFRMILTADVQRFKDELNSHNGATSTGSTSPASTTNSKVFPNGISPPGGCMARSNLPHTETSLPGYTGFWDDNTHPTAPRACWAFGVKKNGYWGLVKHPCYPQQNSIEDCTKLCEAEGDSCQAIAYNPYDWPEPSCALSNWPLGVGGIDLTRNASGSVASGSSETSSGSGTSGGESTTSTTQPSETETQEPTFTTAQSSESGAPEHMATTTQTSEVETKDSTSATTQISETSDEPTTTATGDELTGTSTATTTSAESTSTAAGSKTCPNDINAPGYCEYRKSLPTQKVSLPGIMDHWPQSDGDVEPPVQRTCNAFGVKKGGWWGRTRQGNPKQNTMEDCAQLCREEGNCEAFGLYTFDVQMEGGYTCALSTYKLATEGIEIDVQWSFWWNDLDCFDCYDCNK</sequence>
<dbReference type="Proteomes" id="UP001148629">
    <property type="component" value="Unassembled WGS sequence"/>
</dbReference>